<gene>
    <name evidence="1" type="ORF">SDC9_168865</name>
</gene>
<organism evidence="1">
    <name type="scientific">bioreactor metagenome</name>
    <dbReference type="NCBI Taxonomy" id="1076179"/>
    <lineage>
        <taxon>unclassified sequences</taxon>
        <taxon>metagenomes</taxon>
        <taxon>ecological metagenomes</taxon>
    </lineage>
</organism>
<protein>
    <recommendedName>
        <fullName evidence="2">Methionine biosynthesis protein MetW</fullName>
    </recommendedName>
</protein>
<name>A0A645G4A8_9ZZZZ</name>
<accession>A0A645G4A8</accession>
<sequence>MTRIGRRGLVGFINFGHIRNRMQLFFTGKMPHGRNLPHAWYNTPNIHLGTIRDFRALCEELNLEIIRTFPIGSERGWLDMYLPNLLAHACIFEIREK</sequence>
<dbReference type="InterPro" id="IPR010743">
    <property type="entry name" value="Methionine_synth_MetW"/>
</dbReference>
<comment type="caution">
    <text evidence="1">The sequence shown here is derived from an EMBL/GenBank/DDBJ whole genome shotgun (WGS) entry which is preliminary data.</text>
</comment>
<evidence type="ECO:0008006" key="2">
    <source>
        <dbReference type="Google" id="ProtNLM"/>
    </source>
</evidence>
<proteinExistence type="predicted"/>
<reference evidence="1" key="1">
    <citation type="submission" date="2019-08" db="EMBL/GenBank/DDBJ databases">
        <authorList>
            <person name="Kucharzyk K."/>
            <person name="Murdoch R.W."/>
            <person name="Higgins S."/>
            <person name="Loffler F."/>
        </authorList>
    </citation>
    <scope>NUCLEOTIDE SEQUENCE</scope>
</reference>
<dbReference type="AlphaFoldDB" id="A0A645G4A8"/>
<evidence type="ECO:0000313" key="1">
    <source>
        <dbReference type="EMBL" id="MPN21485.1"/>
    </source>
</evidence>
<dbReference type="Pfam" id="PF07021">
    <property type="entry name" value="MetW"/>
    <property type="match status" value="1"/>
</dbReference>
<dbReference type="EMBL" id="VSSQ01069475">
    <property type="protein sequence ID" value="MPN21485.1"/>
    <property type="molecule type" value="Genomic_DNA"/>
</dbReference>